<dbReference type="EMBL" id="QZKI01000015">
    <property type="protein sequence ID" value="RJP74424.1"/>
    <property type="molecule type" value="Genomic_DNA"/>
</dbReference>
<dbReference type="GO" id="GO:0061711">
    <property type="term" value="F:tRNA N(6)-L-threonylcarbamoyladenine synthase activity"/>
    <property type="evidence" value="ECO:0007669"/>
    <property type="project" value="UniProtKB-EC"/>
</dbReference>
<organism evidence="10 11">
    <name type="scientific">Candidatus Abyssobacteria bacterium SURF_17</name>
    <dbReference type="NCBI Taxonomy" id="2093361"/>
    <lineage>
        <taxon>Bacteria</taxon>
        <taxon>Pseudomonadati</taxon>
        <taxon>Candidatus Hydrogenedentota</taxon>
        <taxon>Candidatus Abyssobacteria</taxon>
    </lineage>
</organism>
<evidence type="ECO:0000256" key="8">
    <source>
        <dbReference type="HAMAP-Rule" id="MF_01445"/>
    </source>
</evidence>
<name>A0A419F7N4_9BACT</name>
<proteinExistence type="inferred from homology"/>
<comment type="function">
    <text evidence="8">Required for the formation of a threonylcarbamoyl group on adenosine at position 37 (t(6)A37) in tRNAs that read codons beginning with adenine. Is involved in the transfer of the threonylcarbamoyl moiety of threonylcarbamoyl-AMP (TC-AMP) to the N6 group of A37, together with TsaE and TsaB. TsaD likely plays a direct catalytic role in this reaction.</text>
</comment>
<feature type="binding site" evidence="8">
    <location>
        <position position="115"/>
    </location>
    <ligand>
        <name>Fe cation</name>
        <dbReference type="ChEBI" id="CHEBI:24875"/>
    </ligand>
</feature>
<reference evidence="10 11" key="1">
    <citation type="journal article" date="2017" name="ISME J.">
        <title>Energy and carbon metabolisms in a deep terrestrial subsurface fluid microbial community.</title>
        <authorList>
            <person name="Momper L."/>
            <person name="Jungbluth S.P."/>
            <person name="Lee M.D."/>
            <person name="Amend J.P."/>
        </authorList>
    </citation>
    <scope>NUCLEOTIDE SEQUENCE [LARGE SCALE GENOMIC DNA]</scope>
    <source>
        <strain evidence="10">SURF_17</strain>
    </source>
</reference>
<comment type="caution">
    <text evidence="10">The sequence shown here is derived from an EMBL/GenBank/DDBJ whole genome shotgun (WGS) entry which is preliminary data.</text>
</comment>
<evidence type="ECO:0000256" key="6">
    <source>
        <dbReference type="ARBA" id="ARBA00023315"/>
    </source>
</evidence>
<feature type="binding site" evidence="8">
    <location>
        <position position="111"/>
    </location>
    <ligand>
        <name>Fe cation</name>
        <dbReference type="ChEBI" id="CHEBI:24875"/>
    </ligand>
</feature>
<dbReference type="InterPro" id="IPR022450">
    <property type="entry name" value="TsaD"/>
</dbReference>
<dbReference type="PANTHER" id="PTHR11735">
    <property type="entry name" value="TRNA N6-ADENOSINE THREONYLCARBAMOYLTRANSFERASE"/>
    <property type="match status" value="1"/>
</dbReference>
<dbReference type="SUPFAM" id="SSF53067">
    <property type="entry name" value="Actin-like ATPase domain"/>
    <property type="match status" value="2"/>
</dbReference>
<feature type="binding site" evidence="8">
    <location>
        <position position="184"/>
    </location>
    <ligand>
        <name>substrate</name>
    </ligand>
</feature>
<dbReference type="HAMAP" id="MF_01445">
    <property type="entry name" value="TsaD"/>
    <property type="match status" value="1"/>
</dbReference>
<keyword evidence="4 8" id="KW-0479">Metal-binding</keyword>
<evidence type="ECO:0000256" key="1">
    <source>
        <dbReference type="ARBA" id="ARBA00022490"/>
    </source>
</evidence>
<dbReference type="PRINTS" id="PR00789">
    <property type="entry name" value="OSIALOPTASE"/>
</dbReference>
<feature type="binding site" evidence="8">
    <location>
        <position position="180"/>
    </location>
    <ligand>
        <name>substrate</name>
    </ligand>
</feature>
<dbReference type="Gene3D" id="3.30.420.40">
    <property type="match status" value="2"/>
</dbReference>
<accession>A0A419F7N4</accession>
<feature type="binding site" evidence="8">
    <location>
        <begin position="134"/>
        <end position="138"/>
    </location>
    <ligand>
        <name>substrate</name>
    </ligand>
</feature>
<dbReference type="NCBIfam" id="TIGR03723">
    <property type="entry name" value="T6A_TsaD_YgjD"/>
    <property type="match status" value="1"/>
</dbReference>
<feature type="binding site" evidence="8">
    <location>
        <position position="167"/>
    </location>
    <ligand>
        <name>substrate</name>
    </ligand>
</feature>
<evidence type="ECO:0000256" key="4">
    <source>
        <dbReference type="ARBA" id="ARBA00022723"/>
    </source>
</evidence>
<dbReference type="Proteomes" id="UP000285961">
    <property type="component" value="Unassembled WGS sequence"/>
</dbReference>
<feature type="binding site" evidence="8">
    <location>
        <position position="300"/>
    </location>
    <ligand>
        <name>Fe cation</name>
        <dbReference type="ChEBI" id="CHEBI:24875"/>
    </ligand>
</feature>
<comment type="subcellular location">
    <subcellularLocation>
        <location evidence="8">Cytoplasm</location>
    </subcellularLocation>
</comment>
<evidence type="ECO:0000313" key="11">
    <source>
        <dbReference type="Proteomes" id="UP000285961"/>
    </source>
</evidence>
<keyword evidence="5 8" id="KW-0408">Iron</keyword>
<comment type="similarity">
    <text evidence="8">Belongs to the KAE1 / TsaD family.</text>
</comment>
<dbReference type="GO" id="GO:0002949">
    <property type="term" value="P:tRNA threonylcarbamoyladenosine modification"/>
    <property type="evidence" value="ECO:0007669"/>
    <property type="project" value="UniProtKB-UniRule"/>
</dbReference>
<evidence type="ECO:0000313" key="10">
    <source>
        <dbReference type="EMBL" id="RJP74424.1"/>
    </source>
</evidence>
<dbReference type="InterPro" id="IPR017861">
    <property type="entry name" value="KAE1/TsaD"/>
</dbReference>
<feature type="domain" description="Gcp-like" evidence="9">
    <location>
        <begin position="23"/>
        <end position="306"/>
    </location>
</feature>
<keyword evidence="3 8" id="KW-0819">tRNA processing</keyword>
<dbReference type="AlphaFoldDB" id="A0A419F7N4"/>
<dbReference type="PANTHER" id="PTHR11735:SF6">
    <property type="entry name" value="TRNA N6-ADENOSINE THREONYLCARBAMOYLTRANSFERASE, MITOCHONDRIAL"/>
    <property type="match status" value="1"/>
</dbReference>
<gene>
    <name evidence="8 10" type="primary">tsaD</name>
    <name evidence="10" type="ORF">C4532_02450</name>
</gene>
<dbReference type="EC" id="2.3.1.234" evidence="8"/>
<evidence type="ECO:0000256" key="7">
    <source>
        <dbReference type="ARBA" id="ARBA00048117"/>
    </source>
</evidence>
<dbReference type="InterPro" id="IPR043129">
    <property type="entry name" value="ATPase_NBD"/>
</dbReference>
<comment type="catalytic activity">
    <reaction evidence="7 8">
        <text>L-threonylcarbamoyladenylate + adenosine(37) in tRNA = N(6)-L-threonylcarbamoyladenosine(37) in tRNA + AMP + H(+)</text>
        <dbReference type="Rhea" id="RHEA:37059"/>
        <dbReference type="Rhea" id="RHEA-COMP:10162"/>
        <dbReference type="Rhea" id="RHEA-COMP:10163"/>
        <dbReference type="ChEBI" id="CHEBI:15378"/>
        <dbReference type="ChEBI" id="CHEBI:73682"/>
        <dbReference type="ChEBI" id="CHEBI:74411"/>
        <dbReference type="ChEBI" id="CHEBI:74418"/>
        <dbReference type="ChEBI" id="CHEBI:456215"/>
        <dbReference type="EC" id="2.3.1.234"/>
    </reaction>
</comment>
<keyword evidence="2 8" id="KW-0808">Transferase</keyword>
<protein>
    <recommendedName>
        <fullName evidence="8">tRNA N6-adenosine threonylcarbamoyltransferase</fullName>
        <ecNumber evidence="8">2.3.1.234</ecNumber>
    </recommendedName>
    <alternativeName>
        <fullName evidence="8">N6-L-threonylcarbamoyladenine synthase</fullName>
        <shortName evidence="8">t(6)A synthase</shortName>
    </alternativeName>
    <alternativeName>
        <fullName evidence="8">t(6)A37 threonylcarbamoyladenosine biosynthesis protein TsaD</fullName>
    </alternativeName>
    <alternativeName>
        <fullName evidence="8">tRNA threonylcarbamoyladenosine biosynthesis protein TsaD</fullName>
    </alternativeName>
</protein>
<sequence>MLVLGIETSCDETGVAIVESGTHILANQVASQIPLHERFGGVVPEIASRAHLRVITPMLRAALEKAGCSLGQIDIIAVTVGPGLVGSLLVGISFAKALAYVTGKPLVPVHHLEGHIYANIVAGASLRFPFVALVASGGHTDLIECRGPLQYRILGRTRDDAAGEAFDKVAKLLNLDYPGGPAIERIAAHGNPRAFDFPRPMLSEPGFDFSFSGLKTAVLYCQAELKERSDFVELVPDVAASFQAAVADVLAEKARRAVRETGVSNLALGGGVIANRCIRETIVSKAGCDVFVPPPELCLDNGAMTASVGYYRHRSGYYADKTLNAEPNLRLSSSLWKELKHE</sequence>
<evidence type="ECO:0000256" key="3">
    <source>
        <dbReference type="ARBA" id="ARBA00022694"/>
    </source>
</evidence>
<dbReference type="GO" id="GO:0005506">
    <property type="term" value="F:iron ion binding"/>
    <property type="evidence" value="ECO:0007669"/>
    <property type="project" value="UniProtKB-UniRule"/>
</dbReference>
<dbReference type="Pfam" id="PF00814">
    <property type="entry name" value="TsaD"/>
    <property type="match status" value="1"/>
</dbReference>
<evidence type="ECO:0000256" key="2">
    <source>
        <dbReference type="ARBA" id="ARBA00022679"/>
    </source>
</evidence>
<dbReference type="GO" id="GO:0005737">
    <property type="term" value="C:cytoplasm"/>
    <property type="evidence" value="ECO:0007669"/>
    <property type="project" value="UniProtKB-SubCell"/>
</dbReference>
<keyword evidence="1 8" id="KW-0963">Cytoplasm</keyword>
<dbReference type="InterPro" id="IPR000905">
    <property type="entry name" value="Gcp-like_dom"/>
</dbReference>
<evidence type="ECO:0000259" key="9">
    <source>
        <dbReference type="Pfam" id="PF00814"/>
    </source>
</evidence>
<evidence type="ECO:0000256" key="5">
    <source>
        <dbReference type="ARBA" id="ARBA00023004"/>
    </source>
</evidence>
<keyword evidence="6 8" id="KW-0012">Acyltransferase</keyword>
<feature type="binding site" evidence="8">
    <location>
        <position position="275"/>
    </location>
    <ligand>
        <name>substrate</name>
    </ligand>
</feature>
<dbReference type="FunFam" id="3.30.420.40:FF:000040">
    <property type="entry name" value="tRNA N6-adenosine threonylcarbamoyltransferase"/>
    <property type="match status" value="1"/>
</dbReference>
<dbReference type="CDD" id="cd24133">
    <property type="entry name" value="ASKHA_NBD_TsaD_bac"/>
    <property type="match status" value="1"/>
</dbReference>
<comment type="cofactor">
    <cofactor evidence="8">
        <name>Fe(2+)</name>
        <dbReference type="ChEBI" id="CHEBI:29033"/>
    </cofactor>
    <text evidence="8">Binds 1 Fe(2+) ion per subunit.</text>
</comment>
<dbReference type="FunFam" id="3.30.420.40:FF:000012">
    <property type="entry name" value="tRNA N6-adenosine threonylcarbamoyltransferase"/>
    <property type="match status" value="1"/>
</dbReference>
<dbReference type="NCBIfam" id="TIGR00329">
    <property type="entry name" value="gcp_kae1"/>
    <property type="match status" value="1"/>
</dbReference>